<feature type="transmembrane region" description="Helical" evidence="7">
    <location>
        <begin position="385"/>
        <end position="405"/>
    </location>
</feature>
<gene>
    <name evidence="9" type="ORF">BN1047_02103</name>
</gene>
<accession>A0AAV2WJ50</accession>
<evidence type="ECO:0000259" key="8">
    <source>
        <dbReference type="Pfam" id="PF03176"/>
    </source>
</evidence>
<keyword evidence="4 7" id="KW-0812">Transmembrane</keyword>
<feature type="transmembrane region" description="Helical" evidence="7">
    <location>
        <begin position="257"/>
        <end position="277"/>
    </location>
</feature>
<keyword evidence="6 7" id="KW-0472">Membrane</keyword>
<feature type="transmembrane region" description="Helical" evidence="7">
    <location>
        <begin position="201"/>
        <end position="219"/>
    </location>
</feature>
<dbReference type="AlphaFoldDB" id="A0AAV2WJ50"/>
<feature type="domain" description="Membrane transport protein MMPL" evidence="8">
    <location>
        <begin position="56"/>
        <end position="385"/>
    </location>
</feature>
<dbReference type="EMBL" id="LK021338">
    <property type="protein sequence ID" value="CDQ44227.1"/>
    <property type="molecule type" value="Genomic_DNA"/>
</dbReference>
<evidence type="ECO:0000256" key="1">
    <source>
        <dbReference type="ARBA" id="ARBA00004651"/>
    </source>
</evidence>
<evidence type="ECO:0000256" key="7">
    <source>
        <dbReference type="SAM" id="Phobius"/>
    </source>
</evidence>
<reference evidence="9" key="1">
    <citation type="submission" date="2014-05" db="EMBL/GenBank/DDBJ databases">
        <authorList>
            <person name="Urmite Genomes"/>
        </authorList>
    </citation>
    <scope>NUCLEOTIDE SEQUENCE</scope>
    <source>
        <strain evidence="9">DSM 44074</strain>
    </source>
</reference>
<feature type="transmembrane region" description="Helical" evidence="7">
    <location>
        <begin position="226"/>
        <end position="251"/>
    </location>
</feature>
<reference evidence="9" key="2">
    <citation type="submission" date="2015-09" db="EMBL/GenBank/DDBJ databases">
        <title>Draft genome sequence of Mycobacterium neoaurum DSM 44074.</title>
        <authorList>
            <person name="Croce O."/>
            <person name="Robert C."/>
            <person name="Raoult D."/>
            <person name="Drancourt M."/>
        </authorList>
    </citation>
    <scope>NUCLEOTIDE SEQUENCE</scope>
    <source>
        <strain evidence="9">DSM 44074</strain>
    </source>
</reference>
<feature type="transmembrane region" description="Helical" evidence="7">
    <location>
        <begin position="859"/>
        <end position="882"/>
    </location>
</feature>
<evidence type="ECO:0000313" key="10">
    <source>
        <dbReference type="Proteomes" id="UP000028864"/>
    </source>
</evidence>
<proteinExistence type="inferred from homology"/>
<comment type="similarity">
    <text evidence="2">Belongs to the resistance-nodulation-cell division (RND) (TC 2.A.6) family. MmpL subfamily.</text>
</comment>
<evidence type="ECO:0000256" key="4">
    <source>
        <dbReference type="ARBA" id="ARBA00022692"/>
    </source>
</evidence>
<dbReference type="PANTHER" id="PTHR33406">
    <property type="entry name" value="MEMBRANE PROTEIN MJ1562-RELATED"/>
    <property type="match status" value="1"/>
</dbReference>
<feature type="transmembrane region" description="Helical" evidence="7">
    <location>
        <begin position="931"/>
        <end position="959"/>
    </location>
</feature>
<name>A0AAV2WJ50_MYCNE</name>
<dbReference type="SUPFAM" id="SSF82866">
    <property type="entry name" value="Multidrug efflux transporter AcrB transmembrane domain"/>
    <property type="match status" value="2"/>
</dbReference>
<protein>
    <submittedName>
        <fullName evidence="9">Transport protein</fullName>
    </submittedName>
</protein>
<feature type="transmembrane region" description="Helical" evidence="7">
    <location>
        <begin position="333"/>
        <end position="356"/>
    </location>
</feature>
<sequence>MPRRPKVTIHGLLAANGKMIVRHPVLMIATWLVIAGSLFAAIPPLAVVAQKNPPDFVPSDSPVVVANQQMTEAFTKEGEEGNDMGNLIAVVLVNEDGLTEADEQTYRQLVAKLGASPAVSATQNFVEIPELRAGMVSKDNKAFNLPVGLNGAMGGADGLAAYREALAIINETTAGTTLEPVIVGAAATMDDVTDIALRDQFIIEVSTVVTVLLILIIVYRNIVAMLIPLVSIGISLAVAQQVVAGLGLLGLGLAPQTIVLITGMMIGAGVDYAVFYFSRYQEHLRGGMKTDAAIIASMVSIGEVIAGSAGTVAITFLGLSFATLSVFSSVGPALAATITIGFLGSITLLPAFIVLAGRRGWVNPRKDITGRFWRRSGVNVVRRPVLNLTVSLLLLVGLAACTLLIDFNYDDRRNLPEDSNSNQAYERMNEHFPISNSLQQFIVIHSPTQDLRSPRALADMEQMAFRISQIPNIDAIRGITRPNGEMLAEARATHQAGEVGDKLGEATNLIDENDSRLTQLSEGAHALADALDKIRDEVVGSAGPIKTILVSLAQTQQDFGGVETLRSIDASARMIDLLRGVGRAMGGGIEQVVLHTIWLGPMVALLNSSPLCTMDPVCRAVRSDMGDIMAAYDDGTIQQLYELSKQMENTQPGDSLSKSVSGVTDNLERSLTAVEDLGLDSPAAVEKQVDELVAGINKLADSSALLAQGVQLLVDQTRQMGGGLTQASDFLLAMKRDAGDPSMSGFYIPPQILTRPEFEKAAQLFISPDGHTARYLIQTALDPLSTDAMDQVDEIVETAQNARPNTTLEDADITMVGLSAVQNDVRGYYNGDFQYIVLVTLIVVFLILTFLLKAIVAPIYLVISVVLSYASAIGIAVIFFQFILGQPIFWNIPGMTFLVLVAVGADYNLLLISRIREEAHRGTKVAIIRTIGATGGVITSAGLIFAASMLALTVSSIAAIVQTGFIIGVGLLLDTFVVRTITVPAIAVLLGEKNWWPNRVPNELRSHLTFLQNRRGVVKDEPAKTTPIAFPVDDDPVDDDTDVGYGVAVAKASMVTAAWRDR</sequence>
<feature type="transmembrane region" description="Helical" evidence="7">
    <location>
        <begin position="888"/>
        <end position="910"/>
    </location>
</feature>
<feature type="transmembrane region" description="Helical" evidence="7">
    <location>
        <begin position="833"/>
        <end position="852"/>
    </location>
</feature>
<dbReference type="PANTHER" id="PTHR33406:SF6">
    <property type="entry name" value="MEMBRANE PROTEIN YDGH-RELATED"/>
    <property type="match status" value="1"/>
</dbReference>
<dbReference type="InterPro" id="IPR004869">
    <property type="entry name" value="MMPL_dom"/>
</dbReference>
<feature type="domain" description="Membrane transport protein MMPL" evidence="8">
    <location>
        <begin position="666"/>
        <end position="999"/>
    </location>
</feature>
<dbReference type="RefSeq" id="WP_234411583.1">
    <property type="nucleotide sequence ID" value="NZ_FMZG01000004.1"/>
</dbReference>
<dbReference type="Gene3D" id="1.20.1640.10">
    <property type="entry name" value="Multidrug efflux transporter AcrB transmembrane domain"/>
    <property type="match status" value="2"/>
</dbReference>
<dbReference type="Pfam" id="PF03176">
    <property type="entry name" value="MMPL"/>
    <property type="match status" value="2"/>
</dbReference>
<evidence type="ECO:0000256" key="6">
    <source>
        <dbReference type="ARBA" id="ARBA00023136"/>
    </source>
</evidence>
<comment type="subcellular location">
    <subcellularLocation>
        <location evidence="1">Cell membrane</location>
        <topology evidence="1">Multi-pass membrane protein</topology>
    </subcellularLocation>
</comment>
<feature type="transmembrane region" description="Helical" evidence="7">
    <location>
        <begin position="298"/>
        <end position="327"/>
    </location>
</feature>
<evidence type="ECO:0000256" key="2">
    <source>
        <dbReference type="ARBA" id="ARBA00010157"/>
    </source>
</evidence>
<keyword evidence="5 7" id="KW-1133">Transmembrane helix</keyword>
<dbReference type="InterPro" id="IPR050545">
    <property type="entry name" value="Mycobact_MmpL"/>
</dbReference>
<dbReference type="Proteomes" id="UP000028864">
    <property type="component" value="Unassembled WGS sequence"/>
</dbReference>
<evidence type="ECO:0000256" key="3">
    <source>
        <dbReference type="ARBA" id="ARBA00022475"/>
    </source>
</evidence>
<evidence type="ECO:0000256" key="5">
    <source>
        <dbReference type="ARBA" id="ARBA00022989"/>
    </source>
</evidence>
<organism evidence="9 10">
    <name type="scientific">Mycolicibacterium neoaurum</name>
    <name type="common">Mycobacterium neoaurum</name>
    <dbReference type="NCBI Taxonomy" id="1795"/>
    <lineage>
        <taxon>Bacteria</taxon>
        <taxon>Bacillati</taxon>
        <taxon>Actinomycetota</taxon>
        <taxon>Actinomycetes</taxon>
        <taxon>Mycobacteriales</taxon>
        <taxon>Mycobacteriaceae</taxon>
        <taxon>Mycolicibacterium</taxon>
    </lineage>
</organism>
<evidence type="ECO:0000313" key="9">
    <source>
        <dbReference type="EMBL" id="CDQ44227.1"/>
    </source>
</evidence>
<keyword evidence="3" id="KW-1003">Cell membrane</keyword>
<dbReference type="GO" id="GO:0005886">
    <property type="term" value="C:plasma membrane"/>
    <property type="evidence" value="ECO:0007669"/>
    <property type="project" value="UniProtKB-SubCell"/>
</dbReference>